<dbReference type="Proteomes" id="UP000711996">
    <property type="component" value="Unassembled WGS sequence"/>
</dbReference>
<keyword evidence="2" id="KW-1185">Reference proteome</keyword>
<evidence type="ECO:0000313" key="1">
    <source>
        <dbReference type="EMBL" id="KAF4848893.1"/>
    </source>
</evidence>
<dbReference type="OrthoDB" id="3783451at2759"/>
<protein>
    <submittedName>
        <fullName evidence="1">Uncharacterized protein</fullName>
    </submittedName>
</protein>
<dbReference type="AlphaFoldDB" id="A0A9P5BQM7"/>
<organism evidence="1 2">
    <name type="scientific">Colletotrichum siamense</name>
    <name type="common">Anthracnose fungus</name>
    <dbReference type="NCBI Taxonomy" id="690259"/>
    <lineage>
        <taxon>Eukaryota</taxon>
        <taxon>Fungi</taxon>
        <taxon>Dikarya</taxon>
        <taxon>Ascomycota</taxon>
        <taxon>Pezizomycotina</taxon>
        <taxon>Sordariomycetes</taxon>
        <taxon>Hypocreomycetidae</taxon>
        <taxon>Glomerellales</taxon>
        <taxon>Glomerellaceae</taxon>
        <taxon>Colletotrichum</taxon>
        <taxon>Colletotrichum gloeosporioides species complex</taxon>
    </lineage>
</organism>
<proteinExistence type="predicted"/>
<reference evidence="1" key="1">
    <citation type="submission" date="2019-06" db="EMBL/GenBank/DDBJ databases">
        <authorList>
            <person name="Gan P."/>
            <person name="Shirasu K."/>
        </authorList>
    </citation>
    <scope>NUCLEOTIDE SEQUENCE [LARGE SCALE GENOMIC DNA]</scope>
    <source>
        <strain evidence="1">CAD2</strain>
    </source>
</reference>
<evidence type="ECO:0000313" key="2">
    <source>
        <dbReference type="Proteomes" id="UP000711996"/>
    </source>
</evidence>
<sequence>MAYPDDPKDVPPILRMDALRRLYWPVYEDISKVQVFDDPEEDEQDSPKCPFLGHPLAEEPVTNYGLTELLIRIGMQEGKECHTLDNEEYEDPKMVVKRDDGGVITFADFVTQVHPFLNEHRGETLQLWEELLERVDEGDVILFNCCCTGYPSDLDNLEGELPVTIELKKSTQKYDERYYRWKAAKAAARQKETVQGGKDSVEG</sequence>
<gene>
    <name evidence="1" type="ORF">CGCSCA2_v012098</name>
</gene>
<comment type="caution">
    <text evidence="1">The sequence shown here is derived from an EMBL/GenBank/DDBJ whole genome shotgun (WGS) entry which is preliminary data.</text>
</comment>
<dbReference type="EMBL" id="QPMT01000052">
    <property type="protein sequence ID" value="KAF4848893.1"/>
    <property type="molecule type" value="Genomic_DNA"/>
</dbReference>
<accession>A0A9P5BQM7</accession>
<name>A0A9P5BQM7_COLSI</name>